<proteinExistence type="predicted"/>
<gene>
    <name evidence="1" type="ORF">D0Y65_000503</name>
</gene>
<evidence type="ECO:0000313" key="2">
    <source>
        <dbReference type="Proteomes" id="UP000289340"/>
    </source>
</evidence>
<dbReference type="EMBL" id="QZWG01000001">
    <property type="protein sequence ID" value="RZC28558.1"/>
    <property type="molecule type" value="Genomic_DNA"/>
</dbReference>
<sequence>YQPPLPTDQVKAATDFDYEGVRYTCKNKDTVNASYERTRNSAPLIANDLRADFFPATGLKIEEYKPTAFGYWQFGLMIWSEMQSDFLPNFILCNTTQRFIRSSRVVLVQKPFVQPFLPSAKPSFYCGTQITLLEPMITTLQDSLPKSFV</sequence>
<reference evidence="1 2" key="1">
    <citation type="submission" date="2018-09" db="EMBL/GenBank/DDBJ databases">
        <title>A high-quality reference genome of wild soybean provides a powerful tool to mine soybean genomes.</title>
        <authorList>
            <person name="Xie M."/>
            <person name="Chung C.Y.L."/>
            <person name="Li M.-W."/>
            <person name="Wong F.-L."/>
            <person name="Chan T.-F."/>
            <person name="Lam H.-M."/>
        </authorList>
    </citation>
    <scope>NUCLEOTIDE SEQUENCE [LARGE SCALE GENOMIC DNA]</scope>
    <source>
        <strain evidence="2">cv. W05</strain>
        <tissue evidence="1">Hypocotyl of etiolated seedlings</tissue>
    </source>
</reference>
<dbReference type="Pfam" id="PF05994">
    <property type="entry name" value="FragX_IP"/>
    <property type="match status" value="1"/>
</dbReference>
<dbReference type="GO" id="GO:0030833">
    <property type="term" value="P:regulation of actin filament polymerization"/>
    <property type="evidence" value="ECO:0007669"/>
    <property type="project" value="InterPro"/>
</dbReference>
<organism evidence="1 2">
    <name type="scientific">Glycine soja</name>
    <name type="common">Wild soybean</name>
    <dbReference type="NCBI Taxonomy" id="3848"/>
    <lineage>
        <taxon>Eukaryota</taxon>
        <taxon>Viridiplantae</taxon>
        <taxon>Streptophyta</taxon>
        <taxon>Embryophyta</taxon>
        <taxon>Tracheophyta</taxon>
        <taxon>Spermatophyta</taxon>
        <taxon>Magnoliopsida</taxon>
        <taxon>eudicotyledons</taxon>
        <taxon>Gunneridae</taxon>
        <taxon>Pentapetalae</taxon>
        <taxon>rosids</taxon>
        <taxon>fabids</taxon>
        <taxon>Fabales</taxon>
        <taxon>Fabaceae</taxon>
        <taxon>Papilionoideae</taxon>
        <taxon>50 kb inversion clade</taxon>
        <taxon>NPAAA clade</taxon>
        <taxon>indigoferoid/millettioid clade</taxon>
        <taxon>Phaseoleae</taxon>
        <taxon>Glycine</taxon>
        <taxon>Glycine subgen. Soja</taxon>
    </lineage>
</organism>
<dbReference type="Proteomes" id="UP000289340">
    <property type="component" value="Chromosome 1"/>
</dbReference>
<feature type="non-terminal residue" evidence="1">
    <location>
        <position position="1"/>
    </location>
</feature>
<keyword evidence="2" id="KW-1185">Reference proteome</keyword>
<dbReference type="PANTHER" id="PTHR12195">
    <property type="entry name" value="CYTOPLASMIC FMR1-INTERACTING PROTEIN-RELATED"/>
    <property type="match status" value="1"/>
</dbReference>
<accession>A0A445LZ40</accession>
<dbReference type="InterPro" id="IPR008081">
    <property type="entry name" value="Cytoplasmic_FMR1-int"/>
</dbReference>
<protein>
    <submittedName>
        <fullName evidence="1">Protein PIR</fullName>
    </submittedName>
</protein>
<dbReference type="GO" id="GO:0031267">
    <property type="term" value="F:small GTPase binding"/>
    <property type="evidence" value="ECO:0007669"/>
    <property type="project" value="InterPro"/>
</dbReference>
<name>A0A445LZ40_GLYSO</name>
<comment type="caution">
    <text evidence="1">The sequence shown here is derived from an EMBL/GenBank/DDBJ whole genome shotgun (WGS) entry which is preliminary data.</text>
</comment>
<evidence type="ECO:0000313" key="1">
    <source>
        <dbReference type="EMBL" id="RZC28558.1"/>
    </source>
</evidence>
<dbReference type="AlphaFoldDB" id="A0A445LZ40"/>